<organism evidence="10 11">
    <name type="scientific">Rhizorhabdus histidinilytica</name>
    <dbReference type="NCBI Taxonomy" id="439228"/>
    <lineage>
        <taxon>Bacteria</taxon>
        <taxon>Pseudomonadati</taxon>
        <taxon>Pseudomonadota</taxon>
        <taxon>Alphaproteobacteria</taxon>
        <taxon>Sphingomonadales</taxon>
        <taxon>Sphingomonadaceae</taxon>
        <taxon>Rhizorhabdus</taxon>
    </lineage>
</organism>
<keyword evidence="11" id="KW-1185">Reference proteome</keyword>
<evidence type="ECO:0000256" key="5">
    <source>
        <dbReference type="ARBA" id="ARBA00022842"/>
    </source>
</evidence>
<dbReference type="Proteomes" id="UP000189818">
    <property type="component" value="Unassembled WGS sequence"/>
</dbReference>
<keyword evidence="7 8" id="KW-0501">Molybdenum cofactor biosynthesis</keyword>
<dbReference type="AlphaFoldDB" id="A0A1T5G616"/>
<comment type="cofactor">
    <cofactor evidence="8">
        <name>Mg(2+)</name>
        <dbReference type="ChEBI" id="CHEBI:18420"/>
    </cofactor>
</comment>
<dbReference type="EMBL" id="FUYM01000012">
    <property type="protein sequence ID" value="SKC03856.1"/>
    <property type="molecule type" value="Genomic_DNA"/>
</dbReference>
<dbReference type="GO" id="GO:0006777">
    <property type="term" value="P:Mo-molybdopterin cofactor biosynthetic process"/>
    <property type="evidence" value="ECO:0007669"/>
    <property type="project" value="UniProtKB-KW"/>
</dbReference>
<dbReference type="Pfam" id="PF12804">
    <property type="entry name" value="NTP_transf_3"/>
    <property type="match status" value="1"/>
</dbReference>
<keyword evidence="2 8" id="KW-0808">Transferase</keyword>
<dbReference type="HAMAP" id="MF_00316">
    <property type="entry name" value="MobA"/>
    <property type="match status" value="1"/>
</dbReference>
<evidence type="ECO:0000259" key="9">
    <source>
        <dbReference type="Pfam" id="PF12804"/>
    </source>
</evidence>
<comment type="subcellular location">
    <subcellularLocation>
        <location evidence="8">Cytoplasm</location>
    </subcellularLocation>
</comment>
<feature type="binding site" evidence="8">
    <location>
        <begin position="9"/>
        <end position="11"/>
    </location>
    <ligand>
        <name>GTP</name>
        <dbReference type="ChEBI" id="CHEBI:37565"/>
    </ligand>
</feature>
<dbReference type="STRING" id="439228.SAMN06295920_11243"/>
<keyword evidence="4 8" id="KW-0547">Nucleotide-binding</keyword>
<comment type="domain">
    <text evidence="8">The N-terminal domain determines nucleotide recognition and specific binding, while the C-terminal domain determines the specific binding to the target protein.</text>
</comment>
<feature type="binding site" evidence="8">
    <location>
        <position position="94"/>
    </location>
    <ligand>
        <name>Mg(2+)</name>
        <dbReference type="ChEBI" id="CHEBI:18420"/>
    </ligand>
</feature>
<dbReference type="PANTHER" id="PTHR19136:SF81">
    <property type="entry name" value="MOLYBDENUM COFACTOR GUANYLYLTRANSFERASE"/>
    <property type="match status" value="1"/>
</dbReference>
<dbReference type="InterPro" id="IPR025877">
    <property type="entry name" value="MobA-like_NTP_Trfase"/>
</dbReference>
<evidence type="ECO:0000256" key="3">
    <source>
        <dbReference type="ARBA" id="ARBA00022723"/>
    </source>
</evidence>
<name>A0A1T5G616_9SPHN</name>
<dbReference type="EC" id="2.7.7.77" evidence="8"/>
<keyword evidence="5 8" id="KW-0460">Magnesium</keyword>
<dbReference type="OrthoDB" id="9788394at2"/>
<comment type="catalytic activity">
    <reaction evidence="8">
        <text>Mo-molybdopterin + GTP + H(+) = Mo-molybdopterin guanine dinucleotide + diphosphate</text>
        <dbReference type="Rhea" id="RHEA:34243"/>
        <dbReference type="ChEBI" id="CHEBI:15378"/>
        <dbReference type="ChEBI" id="CHEBI:33019"/>
        <dbReference type="ChEBI" id="CHEBI:37565"/>
        <dbReference type="ChEBI" id="CHEBI:71302"/>
        <dbReference type="ChEBI" id="CHEBI:71310"/>
        <dbReference type="EC" id="2.7.7.77"/>
    </reaction>
</comment>
<dbReference type="GO" id="GO:0061603">
    <property type="term" value="F:molybdenum cofactor guanylyltransferase activity"/>
    <property type="evidence" value="ECO:0007669"/>
    <property type="project" value="UniProtKB-EC"/>
</dbReference>
<dbReference type="RefSeq" id="WP_079650257.1">
    <property type="nucleotide sequence ID" value="NZ_FUYM01000012.1"/>
</dbReference>
<evidence type="ECO:0000256" key="2">
    <source>
        <dbReference type="ARBA" id="ARBA00022679"/>
    </source>
</evidence>
<keyword evidence="1 8" id="KW-0963">Cytoplasm</keyword>
<evidence type="ECO:0000256" key="1">
    <source>
        <dbReference type="ARBA" id="ARBA00022490"/>
    </source>
</evidence>
<comment type="caution">
    <text evidence="8">Lacks conserved residue(s) required for the propagation of feature annotation.</text>
</comment>
<sequence length="181" mass="18925">MTRLLGALIAGGRSSRFGSDKALACWRGKPLIDHAADALRPHVEALVVCGRAHGGLTMLADRPAPDMGPLGGLNAALHHARANGFDAVLTVGCDTPLLPDTLASRLSAAASGAACLSNLPVIGRWPAALADRLDAFLAEDRKHSIRAWAAEAGAEVIEGIDLPNVNRPEDLAVLTGQNWYE</sequence>
<evidence type="ECO:0000256" key="8">
    <source>
        <dbReference type="HAMAP-Rule" id="MF_00316"/>
    </source>
</evidence>
<dbReference type="GO" id="GO:0005737">
    <property type="term" value="C:cytoplasm"/>
    <property type="evidence" value="ECO:0007669"/>
    <property type="project" value="UniProtKB-SubCell"/>
</dbReference>
<protein>
    <recommendedName>
        <fullName evidence="8">Molybdenum cofactor guanylyltransferase</fullName>
        <shortName evidence="8">MoCo guanylyltransferase</shortName>
        <ecNumber evidence="8">2.7.7.77</ecNumber>
    </recommendedName>
    <alternativeName>
        <fullName evidence="8">GTP:molybdopterin guanylyltransferase</fullName>
    </alternativeName>
    <alternativeName>
        <fullName evidence="8">Mo-MPT guanylyltransferase</fullName>
    </alternativeName>
    <alternativeName>
        <fullName evidence="8">Molybdopterin guanylyltransferase</fullName>
    </alternativeName>
    <alternativeName>
        <fullName evidence="8">Molybdopterin-guanine dinucleotide synthase</fullName>
        <shortName evidence="8">MGD synthase</shortName>
    </alternativeName>
</protein>
<dbReference type="GO" id="GO:0046872">
    <property type="term" value="F:metal ion binding"/>
    <property type="evidence" value="ECO:0007669"/>
    <property type="project" value="UniProtKB-KW"/>
</dbReference>
<feature type="binding site" evidence="8">
    <location>
        <position position="21"/>
    </location>
    <ligand>
        <name>GTP</name>
        <dbReference type="ChEBI" id="CHEBI:37565"/>
    </ligand>
</feature>
<dbReference type="PANTHER" id="PTHR19136">
    <property type="entry name" value="MOLYBDENUM COFACTOR GUANYLYLTRANSFERASE"/>
    <property type="match status" value="1"/>
</dbReference>
<feature type="binding site" evidence="8">
    <location>
        <position position="61"/>
    </location>
    <ligand>
        <name>GTP</name>
        <dbReference type="ChEBI" id="CHEBI:37565"/>
    </ligand>
</feature>
<evidence type="ECO:0000256" key="4">
    <source>
        <dbReference type="ARBA" id="ARBA00022741"/>
    </source>
</evidence>
<dbReference type="InterPro" id="IPR029044">
    <property type="entry name" value="Nucleotide-diphossugar_trans"/>
</dbReference>
<dbReference type="InterPro" id="IPR013482">
    <property type="entry name" value="Molybde_CF_guanTrfase"/>
</dbReference>
<keyword evidence="3 8" id="KW-0479">Metal-binding</keyword>
<dbReference type="SUPFAM" id="SSF53448">
    <property type="entry name" value="Nucleotide-diphospho-sugar transferases"/>
    <property type="match status" value="1"/>
</dbReference>
<feature type="domain" description="MobA-like NTP transferase" evidence="9">
    <location>
        <begin position="7"/>
        <end position="145"/>
    </location>
</feature>
<comment type="function">
    <text evidence="8">Transfers a GMP moiety from GTP to Mo-molybdopterin (Mo-MPT) cofactor (Moco or molybdenum cofactor) to form Mo-molybdopterin guanine dinucleotide (Mo-MGD) cofactor.</text>
</comment>
<keyword evidence="10" id="KW-0548">Nucleotidyltransferase</keyword>
<evidence type="ECO:0000313" key="10">
    <source>
        <dbReference type="EMBL" id="SKC03856.1"/>
    </source>
</evidence>
<dbReference type="CDD" id="cd02503">
    <property type="entry name" value="MobA"/>
    <property type="match status" value="1"/>
</dbReference>
<reference evidence="11" key="1">
    <citation type="submission" date="2017-02" db="EMBL/GenBank/DDBJ databases">
        <authorList>
            <person name="Varghese N."/>
            <person name="Submissions S."/>
        </authorList>
    </citation>
    <scope>NUCLEOTIDE SEQUENCE [LARGE SCALE GENOMIC DNA]</scope>
    <source>
        <strain evidence="11">UM2</strain>
    </source>
</reference>
<evidence type="ECO:0000256" key="6">
    <source>
        <dbReference type="ARBA" id="ARBA00023134"/>
    </source>
</evidence>
<accession>A0A1T5G616</accession>
<dbReference type="GO" id="GO:0005525">
    <property type="term" value="F:GTP binding"/>
    <property type="evidence" value="ECO:0007669"/>
    <property type="project" value="UniProtKB-UniRule"/>
</dbReference>
<keyword evidence="6 8" id="KW-0342">GTP-binding</keyword>
<gene>
    <name evidence="8" type="primary">mobA</name>
    <name evidence="10" type="ORF">SAMN06295920_11243</name>
</gene>
<comment type="similarity">
    <text evidence="8">Belongs to the MobA family.</text>
</comment>
<comment type="subunit">
    <text evidence="8">Monomer.</text>
</comment>
<dbReference type="Gene3D" id="3.90.550.10">
    <property type="entry name" value="Spore Coat Polysaccharide Biosynthesis Protein SpsA, Chain A"/>
    <property type="match status" value="1"/>
</dbReference>
<evidence type="ECO:0000256" key="7">
    <source>
        <dbReference type="ARBA" id="ARBA00023150"/>
    </source>
</evidence>
<evidence type="ECO:0000313" key="11">
    <source>
        <dbReference type="Proteomes" id="UP000189818"/>
    </source>
</evidence>
<feature type="binding site" evidence="8">
    <location>
        <position position="94"/>
    </location>
    <ligand>
        <name>GTP</name>
        <dbReference type="ChEBI" id="CHEBI:37565"/>
    </ligand>
</feature>
<proteinExistence type="inferred from homology"/>